<evidence type="ECO:0000259" key="10">
    <source>
        <dbReference type="PROSITE" id="PS50235"/>
    </source>
</evidence>
<dbReference type="SMART" id="SM00730">
    <property type="entry name" value="PSN"/>
    <property type="match status" value="1"/>
</dbReference>
<reference evidence="11" key="1">
    <citation type="submission" date="2021-02" db="EMBL/GenBank/DDBJ databases">
        <authorList>
            <person name="Nowell W R."/>
        </authorList>
    </citation>
    <scope>NUCLEOTIDE SEQUENCE</scope>
</reference>
<dbReference type="GO" id="GO:0006465">
    <property type="term" value="P:signal peptide processing"/>
    <property type="evidence" value="ECO:0007669"/>
    <property type="project" value="TreeGrafter"/>
</dbReference>
<feature type="non-terminal residue" evidence="11">
    <location>
        <position position="781"/>
    </location>
</feature>
<evidence type="ECO:0000256" key="3">
    <source>
        <dbReference type="ARBA" id="ARBA00022692"/>
    </source>
</evidence>
<dbReference type="InterPro" id="IPR001394">
    <property type="entry name" value="Peptidase_C19_UCH"/>
</dbReference>
<gene>
    <name evidence="11" type="ORF">OVA965_LOCUS21446</name>
    <name evidence="12" type="ORF">TMI583_LOCUS22098</name>
</gene>
<dbReference type="GO" id="GO:0042500">
    <property type="term" value="F:aspartic endopeptidase activity, intramembrane cleaving"/>
    <property type="evidence" value="ECO:0007669"/>
    <property type="project" value="InterPro"/>
</dbReference>
<dbReference type="EMBL" id="CAJOBA010029591">
    <property type="protein sequence ID" value="CAF3951019.1"/>
    <property type="molecule type" value="Genomic_DNA"/>
</dbReference>
<dbReference type="PROSITE" id="PS50235">
    <property type="entry name" value="USP_3"/>
    <property type="match status" value="1"/>
</dbReference>
<proteinExistence type="inferred from homology"/>
<evidence type="ECO:0000256" key="4">
    <source>
        <dbReference type="ARBA" id="ARBA00022801"/>
    </source>
</evidence>
<dbReference type="PROSITE" id="PS00972">
    <property type="entry name" value="USP_1"/>
    <property type="match status" value="1"/>
</dbReference>
<evidence type="ECO:0000256" key="6">
    <source>
        <dbReference type="ARBA" id="ARBA00022989"/>
    </source>
</evidence>
<dbReference type="SUPFAM" id="SSF54001">
    <property type="entry name" value="Cysteine proteinases"/>
    <property type="match status" value="1"/>
</dbReference>
<feature type="compositionally biased region" description="Polar residues" evidence="8">
    <location>
        <begin position="541"/>
        <end position="554"/>
    </location>
</feature>
<organism evidence="11 13">
    <name type="scientific">Didymodactylos carnosus</name>
    <dbReference type="NCBI Taxonomy" id="1234261"/>
    <lineage>
        <taxon>Eukaryota</taxon>
        <taxon>Metazoa</taxon>
        <taxon>Spiralia</taxon>
        <taxon>Gnathifera</taxon>
        <taxon>Rotifera</taxon>
        <taxon>Eurotatoria</taxon>
        <taxon>Bdelloidea</taxon>
        <taxon>Philodinida</taxon>
        <taxon>Philodinidae</taxon>
        <taxon>Didymodactylos</taxon>
    </lineage>
</organism>
<dbReference type="Gene3D" id="3.90.70.10">
    <property type="entry name" value="Cysteine proteinases"/>
    <property type="match status" value="1"/>
</dbReference>
<feature type="transmembrane region" description="Helical" evidence="9">
    <location>
        <begin position="189"/>
        <end position="208"/>
    </location>
</feature>
<dbReference type="Proteomes" id="UP000677228">
    <property type="component" value="Unassembled WGS sequence"/>
</dbReference>
<dbReference type="InterPro" id="IPR007369">
    <property type="entry name" value="Peptidase_A22B_SPP"/>
</dbReference>
<protein>
    <recommendedName>
        <fullName evidence="10">USP domain-containing protein</fullName>
    </recommendedName>
</protein>
<dbReference type="GO" id="GO:0098553">
    <property type="term" value="C:lumenal side of endoplasmic reticulum membrane"/>
    <property type="evidence" value="ECO:0007669"/>
    <property type="project" value="TreeGrafter"/>
</dbReference>
<feature type="transmembrane region" description="Helical" evidence="9">
    <location>
        <begin position="91"/>
        <end position="112"/>
    </location>
</feature>
<evidence type="ECO:0000256" key="5">
    <source>
        <dbReference type="ARBA" id="ARBA00022824"/>
    </source>
</evidence>
<feature type="transmembrane region" description="Helical" evidence="9">
    <location>
        <begin position="23"/>
        <end position="45"/>
    </location>
</feature>
<evidence type="ECO:0000313" key="11">
    <source>
        <dbReference type="EMBL" id="CAF1147754.1"/>
    </source>
</evidence>
<comment type="subcellular location">
    <subcellularLocation>
        <location evidence="1">Endoplasmic reticulum membrane</location>
        <topology evidence="1">Multi-pass membrane protein</topology>
    </subcellularLocation>
</comment>
<sequence length="781" mass="87104">YCSGDASNGTKEAAFVARTDGMLLSYSFLLTSALLCVYFGSYRSIIRKYNQQNSGEKPDVLTAKDAAMFPFIASGFLFGIYLVILMVSKEYITFVLNIYFFLIGVVALYRALQPVIKAKLNFHFINQIKKRQFHITLSENNQKQSKQNQNDEPSQPTTPTIEGNSLNDSTISTVSSSTIRDIMHLDFDFDLVDVGTLFICVLVGIWYLLKRHWIANNIFGIAFSINAIEILHFNKVLNGCVLLSGLFVYDIFWVFGTDVMITVAKSFDAPIKLLFPQDLIENGLFSANKFAMLGLGDIVVPGAFIALLLRYDMTRQGKNGSTLYFNVSFVAYIIALLVTILVLQIFKHAQPALLYIVPLCLIFPLLTALLKNDIKLMFAYEDHSTTDEKTPTIESTKITGGINVATYNLSKDTLLKVVKNDSKSLAFNLTGKRQLKLSNIEDTSLVQKLENAFQDLLNDNLIASNISGCSSSDQNMSSNSLSINTSTSFASFDSKNKSKLTNENDIMLPSYSSLSSSITTKTNKLDKMKENFSYQDENDENSPVINKPSPLQNTSRKRAVETSSTQLVMFNNNGNTSLNSNTSTNISNKNINNNNTSQLLNKAAAVITTTSNSFRKLSTSKTTITTSPLLTKYVENSFDDSPNRRYSFYATRSPSVTYPLSKLSSTVETSSSLLSSSGLRKKGLKNIGSTCYMNAILQCLLNIDPFRYDLMVTNQQLIQSKLLEDDTIYICVLRILALMQHRLSTQINLTDDERTLELIALTNLKKATEKHSESFLGSRHQ</sequence>
<dbReference type="InterPro" id="IPR028889">
    <property type="entry name" value="USP"/>
</dbReference>
<accession>A0A8S2E9K2</accession>
<name>A0A8S2E9K2_9BILA</name>
<dbReference type="Pfam" id="PF04258">
    <property type="entry name" value="Peptidase_A22B"/>
    <property type="match status" value="1"/>
</dbReference>
<evidence type="ECO:0000313" key="12">
    <source>
        <dbReference type="EMBL" id="CAF3951019.1"/>
    </source>
</evidence>
<dbReference type="GO" id="GO:0098554">
    <property type="term" value="C:cytoplasmic side of endoplasmic reticulum membrane"/>
    <property type="evidence" value="ECO:0007669"/>
    <property type="project" value="TreeGrafter"/>
</dbReference>
<feature type="transmembrane region" description="Helical" evidence="9">
    <location>
        <begin position="290"/>
        <end position="311"/>
    </location>
</feature>
<dbReference type="InterPro" id="IPR006639">
    <property type="entry name" value="Preselin/SPP"/>
</dbReference>
<feature type="transmembrane region" description="Helical" evidence="9">
    <location>
        <begin position="352"/>
        <end position="370"/>
    </location>
</feature>
<keyword evidence="5" id="KW-0256">Endoplasmic reticulum</keyword>
<feature type="region of interest" description="Disordered" evidence="8">
    <location>
        <begin position="141"/>
        <end position="169"/>
    </location>
</feature>
<evidence type="ECO:0000256" key="9">
    <source>
        <dbReference type="SAM" id="Phobius"/>
    </source>
</evidence>
<dbReference type="Proteomes" id="UP000682733">
    <property type="component" value="Unassembled WGS sequence"/>
</dbReference>
<dbReference type="GO" id="GO:0016579">
    <property type="term" value="P:protein deubiquitination"/>
    <property type="evidence" value="ECO:0007669"/>
    <property type="project" value="InterPro"/>
</dbReference>
<evidence type="ECO:0000313" key="13">
    <source>
        <dbReference type="Proteomes" id="UP000677228"/>
    </source>
</evidence>
<keyword evidence="4" id="KW-0378">Hydrolase</keyword>
<dbReference type="Pfam" id="PF00443">
    <property type="entry name" value="UCH"/>
    <property type="match status" value="1"/>
</dbReference>
<feature type="transmembrane region" description="Helical" evidence="9">
    <location>
        <begin position="240"/>
        <end position="264"/>
    </location>
</feature>
<feature type="transmembrane region" description="Helical" evidence="9">
    <location>
        <begin position="214"/>
        <end position="233"/>
    </location>
</feature>
<feature type="transmembrane region" description="Helical" evidence="9">
    <location>
        <begin position="66"/>
        <end position="85"/>
    </location>
</feature>
<dbReference type="GO" id="GO:0033619">
    <property type="term" value="P:membrane protein proteolysis"/>
    <property type="evidence" value="ECO:0007669"/>
    <property type="project" value="TreeGrafter"/>
</dbReference>
<evidence type="ECO:0000256" key="1">
    <source>
        <dbReference type="ARBA" id="ARBA00004477"/>
    </source>
</evidence>
<dbReference type="EMBL" id="CAJNOK010011756">
    <property type="protein sequence ID" value="CAF1147754.1"/>
    <property type="molecule type" value="Genomic_DNA"/>
</dbReference>
<dbReference type="PANTHER" id="PTHR12174">
    <property type="entry name" value="SIGNAL PEPTIDE PEPTIDASE"/>
    <property type="match status" value="1"/>
</dbReference>
<comment type="caution">
    <text evidence="11">The sequence shown here is derived from an EMBL/GenBank/DDBJ whole genome shotgun (WGS) entry which is preliminary data.</text>
</comment>
<keyword evidence="3 9" id="KW-0812">Transmembrane</keyword>
<dbReference type="AlphaFoldDB" id="A0A8S2E9K2"/>
<feature type="compositionally biased region" description="Low complexity" evidence="8">
    <location>
        <begin position="141"/>
        <end position="150"/>
    </location>
</feature>
<feature type="non-terminal residue" evidence="11">
    <location>
        <position position="1"/>
    </location>
</feature>
<keyword evidence="7 9" id="KW-0472">Membrane</keyword>
<evidence type="ECO:0000256" key="8">
    <source>
        <dbReference type="SAM" id="MobiDB-lite"/>
    </source>
</evidence>
<evidence type="ECO:0000256" key="2">
    <source>
        <dbReference type="ARBA" id="ARBA00006859"/>
    </source>
</evidence>
<feature type="transmembrane region" description="Helical" evidence="9">
    <location>
        <begin position="323"/>
        <end position="346"/>
    </location>
</feature>
<dbReference type="PANTHER" id="PTHR12174:SF23">
    <property type="entry name" value="MINOR HISTOCOMPATIBILITY ANTIGEN H13"/>
    <property type="match status" value="1"/>
</dbReference>
<feature type="region of interest" description="Disordered" evidence="8">
    <location>
        <begin position="534"/>
        <end position="560"/>
    </location>
</feature>
<keyword evidence="6 9" id="KW-1133">Transmembrane helix</keyword>
<comment type="similarity">
    <text evidence="2">Belongs to the peptidase A22B family.</text>
</comment>
<feature type="compositionally biased region" description="Polar residues" evidence="8">
    <location>
        <begin position="151"/>
        <end position="168"/>
    </location>
</feature>
<dbReference type="InterPro" id="IPR038765">
    <property type="entry name" value="Papain-like_cys_pep_sf"/>
</dbReference>
<dbReference type="InterPro" id="IPR018200">
    <property type="entry name" value="USP_CS"/>
</dbReference>
<feature type="domain" description="USP" evidence="10">
    <location>
        <begin position="682"/>
        <end position="781"/>
    </location>
</feature>
<evidence type="ECO:0000256" key="7">
    <source>
        <dbReference type="ARBA" id="ARBA00023136"/>
    </source>
</evidence>
<dbReference type="GO" id="GO:0004843">
    <property type="term" value="F:cysteine-type deubiquitinase activity"/>
    <property type="evidence" value="ECO:0007669"/>
    <property type="project" value="InterPro"/>
</dbReference>